<comment type="caution">
    <text evidence="1">The sequence shown here is derived from an EMBL/GenBank/DDBJ whole genome shotgun (WGS) entry which is preliminary data.</text>
</comment>
<organism evidence="1 2">
    <name type="scientific">Cryphonectria parasitica (strain ATCC 38755 / EP155)</name>
    <dbReference type="NCBI Taxonomy" id="660469"/>
    <lineage>
        <taxon>Eukaryota</taxon>
        <taxon>Fungi</taxon>
        <taxon>Dikarya</taxon>
        <taxon>Ascomycota</taxon>
        <taxon>Pezizomycotina</taxon>
        <taxon>Sordariomycetes</taxon>
        <taxon>Sordariomycetidae</taxon>
        <taxon>Diaporthales</taxon>
        <taxon>Cryphonectriaceae</taxon>
        <taxon>Cryphonectria-Endothia species complex</taxon>
        <taxon>Cryphonectria</taxon>
    </lineage>
</organism>
<proteinExistence type="predicted"/>
<dbReference type="GeneID" id="63835185"/>
<feature type="non-terminal residue" evidence="1">
    <location>
        <position position="1"/>
    </location>
</feature>
<evidence type="ECO:0000313" key="2">
    <source>
        <dbReference type="Proteomes" id="UP000803844"/>
    </source>
</evidence>
<name>A0A9P5CGV9_CRYP1</name>
<gene>
    <name evidence="1" type="ORF">M406DRAFT_270104</name>
</gene>
<dbReference type="Proteomes" id="UP000803844">
    <property type="component" value="Unassembled WGS sequence"/>
</dbReference>
<sequence length="54" mass="6145">CYNNNCLIYLSSKKGSEWFPQKSKRYKQIAIAERGYTLSTTTSSNNSNCSDITE</sequence>
<dbReference type="OrthoDB" id="4899847at2759"/>
<keyword evidence="2" id="KW-1185">Reference proteome</keyword>
<evidence type="ECO:0000313" key="1">
    <source>
        <dbReference type="EMBL" id="KAF3759874.1"/>
    </source>
</evidence>
<dbReference type="EMBL" id="MU032354">
    <property type="protein sequence ID" value="KAF3759874.1"/>
    <property type="molecule type" value="Genomic_DNA"/>
</dbReference>
<protein>
    <submittedName>
        <fullName evidence="1">Uncharacterized protein</fullName>
    </submittedName>
</protein>
<dbReference type="RefSeq" id="XP_040770853.1">
    <property type="nucleotide sequence ID" value="XM_040918056.1"/>
</dbReference>
<accession>A0A9P5CGV9</accession>
<reference evidence="1" key="1">
    <citation type="journal article" date="2020" name="Phytopathology">
        <title>Genome sequence of the chestnut blight fungus Cryphonectria parasitica EP155: A fundamental resource for an archetypical invasive plant pathogen.</title>
        <authorList>
            <person name="Crouch J.A."/>
            <person name="Dawe A."/>
            <person name="Aerts A."/>
            <person name="Barry K."/>
            <person name="Churchill A.C.L."/>
            <person name="Grimwood J."/>
            <person name="Hillman B."/>
            <person name="Milgroom M.G."/>
            <person name="Pangilinan J."/>
            <person name="Smith M."/>
            <person name="Salamov A."/>
            <person name="Schmutz J."/>
            <person name="Yadav J."/>
            <person name="Grigoriev I.V."/>
            <person name="Nuss D."/>
        </authorList>
    </citation>
    <scope>NUCLEOTIDE SEQUENCE</scope>
    <source>
        <strain evidence="1">EP155</strain>
    </source>
</reference>
<dbReference type="AlphaFoldDB" id="A0A9P5CGV9"/>